<evidence type="ECO:0000313" key="2">
    <source>
        <dbReference type="Proteomes" id="UP000054564"/>
    </source>
</evidence>
<evidence type="ECO:0000313" key="1">
    <source>
        <dbReference type="EMBL" id="KNE88321.1"/>
    </source>
</evidence>
<protein>
    <submittedName>
        <fullName evidence="1">Uncharacterized protein</fullName>
    </submittedName>
</protein>
<keyword evidence="2" id="KW-1185">Reference proteome</keyword>
<dbReference type="EMBL" id="AJIL01002396">
    <property type="protein sequence ID" value="KNE88321.1"/>
    <property type="molecule type" value="Genomic_DNA"/>
</dbReference>
<organism evidence="1 2">
    <name type="scientific">Puccinia striiformis f. sp. tritici PST-78</name>
    <dbReference type="NCBI Taxonomy" id="1165861"/>
    <lineage>
        <taxon>Eukaryota</taxon>
        <taxon>Fungi</taxon>
        <taxon>Dikarya</taxon>
        <taxon>Basidiomycota</taxon>
        <taxon>Pucciniomycotina</taxon>
        <taxon>Pucciniomycetes</taxon>
        <taxon>Pucciniales</taxon>
        <taxon>Pucciniaceae</taxon>
        <taxon>Puccinia</taxon>
    </lineage>
</organism>
<name>A0A0L0UMX4_9BASI</name>
<feature type="non-terminal residue" evidence="1">
    <location>
        <position position="1"/>
    </location>
</feature>
<comment type="caution">
    <text evidence="1">The sequence shown here is derived from an EMBL/GenBank/DDBJ whole genome shotgun (WGS) entry which is preliminary data.</text>
</comment>
<proteinExistence type="predicted"/>
<reference evidence="2" key="1">
    <citation type="submission" date="2014-03" db="EMBL/GenBank/DDBJ databases">
        <title>The Genome Sequence of Puccinia striiformis f. sp. tritici PST-78.</title>
        <authorList>
            <consortium name="The Broad Institute Genome Sequencing Platform"/>
            <person name="Cuomo C."/>
            <person name="Hulbert S."/>
            <person name="Chen X."/>
            <person name="Walker B."/>
            <person name="Young S.K."/>
            <person name="Zeng Q."/>
            <person name="Gargeya S."/>
            <person name="Fitzgerald M."/>
            <person name="Haas B."/>
            <person name="Abouelleil A."/>
            <person name="Alvarado L."/>
            <person name="Arachchi H.M."/>
            <person name="Berlin A.M."/>
            <person name="Chapman S.B."/>
            <person name="Goldberg J."/>
            <person name="Griggs A."/>
            <person name="Gujja S."/>
            <person name="Hansen M."/>
            <person name="Howarth C."/>
            <person name="Imamovic A."/>
            <person name="Larimer J."/>
            <person name="McCowan C."/>
            <person name="Montmayeur A."/>
            <person name="Murphy C."/>
            <person name="Neiman D."/>
            <person name="Pearson M."/>
            <person name="Priest M."/>
            <person name="Roberts A."/>
            <person name="Saif S."/>
            <person name="Shea T."/>
            <person name="Sisk P."/>
            <person name="Sykes S."/>
            <person name="Wortman J."/>
            <person name="Nusbaum C."/>
            <person name="Birren B."/>
        </authorList>
    </citation>
    <scope>NUCLEOTIDE SEQUENCE [LARGE SCALE GENOMIC DNA]</scope>
    <source>
        <strain evidence="2">race PST-78</strain>
    </source>
</reference>
<sequence>IDDRETARSLPPTEPVPVILPTRCKYSFISPSVDESYCITSPTFGASIPRPANDVQNRIVQTPFSGFENVFKDFNGVCKSKLPCNLYILTPGKTFDLLINFLFPSSSSFLVGVVIPPRASK</sequence>
<gene>
    <name evidence="1" type="ORF">PSTG_18279</name>
</gene>
<accession>A0A0L0UMX4</accession>
<dbReference type="AlphaFoldDB" id="A0A0L0UMX4"/>
<dbReference type="Proteomes" id="UP000054564">
    <property type="component" value="Unassembled WGS sequence"/>
</dbReference>